<evidence type="ECO:0000313" key="4">
    <source>
        <dbReference type="EMBL" id="KAK2717434.1"/>
    </source>
</evidence>
<dbReference type="EMBL" id="JAVRJZ010000010">
    <property type="protein sequence ID" value="KAK2717443.1"/>
    <property type="molecule type" value="Genomic_DNA"/>
</dbReference>
<feature type="compositionally biased region" description="Polar residues" evidence="2">
    <location>
        <begin position="112"/>
        <end position="126"/>
    </location>
</feature>
<evidence type="ECO:0000256" key="2">
    <source>
        <dbReference type="SAM" id="MobiDB-lite"/>
    </source>
</evidence>
<keyword evidence="5" id="KW-1185">Reference proteome</keyword>
<evidence type="ECO:0000256" key="1">
    <source>
        <dbReference type="PROSITE-ProRule" id="PRU00191"/>
    </source>
</evidence>
<feature type="domain" description="SH2" evidence="3">
    <location>
        <begin position="712"/>
        <end position="813"/>
    </location>
</feature>
<dbReference type="EMBL" id="JAVRJZ010000010">
    <property type="protein sequence ID" value="KAK2717434.1"/>
    <property type="molecule type" value="Genomic_DNA"/>
</dbReference>
<sequence length="827" mass="93005">MPHNATGCWPSSQCMPPKPPPVPNTIGSRLMKQDGEYVRAALLKPQPDLPPRRPVVLSLSSPIKKTAKNKVDPNRESPTVGTGSYEQLMLELKEVQTRRKNSVCSSDDRTSNEISLSGETPSSVSGSEEDVWKIRNIRKAQKKVRFDERPPSVEISLPLPTLPSPSSVKTAEPFLERRTPVILAKLDYPFTKFERYTPADELNLSGSDEFTDSPTEMDPNESVLSSSIGSELDRIGTDVIDSNDPLEAFTELTNMLEASIREIASFENPRKERMEPVENITIQNQQRKINYFQLPRDEQLPPLEKIYSFEEFRQPTDSQKQVVKDSSKTTLVENTSEIYQDILDAEAQFSELLRMENFAVQSSGNCPRLKYRCGGDFKQLDTVKSGIPELPSKRSDSNQNTQIYSRHRFISDKIPPSTLKNEVQRLPYAKSHCVISNSSEKLSAKRMTSSSDSRPSDFKIDNDTSNLALRIGHTSDNTREDIPPLSLPLNNTLYTEKYCHSSGDLQVIYPRQNLQQKKFLPLQCKNSGETSAFFAMPNALSSSSLSTNSSDLFLELPGNNQENVKDSKNFSITNNLEMSELPKPEGLDSDIQIMARNARLRNLELSSVHNKPSSKLAQSPIYGNNCFPNMSSEKSRIPLCRAGSFSEPAMTESEFDTDGYWRKPLRRCGSFKSRRELPIKPPSFEAVQEWYWSEELPRGTGCDLATGALAPWFHGAISRQTAEKRLEGQTPGTFLVRLTDRLWGYALSIRSMVASKDSLGVSHFLIEGIPDSASVRVYRIIGAKEKPFHSLSDLIAFYSKNNLTSCELLRSPCPRDIVPVNAWQHFF</sequence>
<feature type="region of interest" description="Disordered" evidence="2">
    <location>
        <begin position="1"/>
        <end position="20"/>
    </location>
</feature>
<dbReference type="EMBL" id="JAVRJZ010000010">
    <property type="protein sequence ID" value="KAK2717432.1"/>
    <property type="molecule type" value="Genomic_DNA"/>
</dbReference>
<dbReference type="Proteomes" id="UP001187531">
    <property type="component" value="Unassembled WGS sequence"/>
</dbReference>
<comment type="caution">
    <text evidence="4">The sequence shown here is derived from an EMBL/GenBank/DDBJ whole genome shotgun (WGS) entry which is preliminary data.</text>
</comment>
<dbReference type="Pfam" id="PF00017">
    <property type="entry name" value="SH2"/>
    <property type="match status" value="1"/>
</dbReference>
<evidence type="ECO:0000259" key="3">
    <source>
        <dbReference type="PROSITE" id="PS50001"/>
    </source>
</evidence>
<protein>
    <recommendedName>
        <fullName evidence="3">SH2 domain-containing protein</fullName>
    </recommendedName>
</protein>
<feature type="region of interest" description="Disordered" evidence="2">
    <location>
        <begin position="99"/>
        <end position="128"/>
    </location>
</feature>
<dbReference type="InterPro" id="IPR036860">
    <property type="entry name" value="SH2_dom_sf"/>
</dbReference>
<dbReference type="SUPFAM" id="SSF55550">
    <property type="entry name" value="SH2 domain"/>
    <property type="match status" value="1"/>
</dbReference>
<dbReference type="EMBL" id="JAVRJZ010000010">
    <property type="protein sequence ID" value="KAK2717433.1"/>
    <property type="molecule type" value="Genomic_DNA"/>
</dbReference>
<name>A0AA88L964_ARTSF</name>
<dbReference type="Gene3D" id="3.30.505.10">
    <property type="entry name" value="SH2 domain"/>
    <property type="match status" value="1"/>
</dbReference>
<dbReference type="SMART" id="SM00252">
    <property type="entry name" value="SH2"/>
    <property type="match status" value="1"/>
</dbReference>
<dbReference type="EMBL" id="JAVRJZ010000010">
    <property type="protein sequence ID" value="KAK2717442.1"/>
    <property type="molecule type" value="Genomic_DNA"/>
</dbReference>
<dbReference type="PROSITE" id="PS50001">
    <property type="entry name" value="SH2"/>
    <property type="match status" value="1"/>
</dbReference>
<accession>A0AA88L964</accession>
<reference evidence="4" key="1">
    <citation type="submission" date="2023-07" db="EMBL/GenBank/DDBJ databases">
        <title>Chromosome-level genome assembly of Artemia franciscana.</title>
        <authorList>
            <person name="Jo E."/>
        </authorList>
    </citation>
    <scope>NUCLEOTIDE SEQUENCE</scope>
    <source>
        <tissue evidence="4">Whole body</tissue>
    </source>
</reference>
<dbReference type="EMBL" id="JAVRJZ010000010">
    <property type="protein sequence ID" value="KAK2717441.1"/>
    <property type="molecule type" value="Genomic_DNA"/>
</dbReference>
<proteinExistence type="predicted"/>
<dbReference type="EMBL" id="JAVRJZ010000010">
    <property type="protein sequence ID" value="KAK2717439.1"/>
    <property type="molecule type" value="Genomic_DNA"/>
</dbReference>
<dbReference type="GO" id="GO:0005737">
    <property type="term" value="C:cytoplasm"/>
    <property type="evidence" value="ECO:0007669"/>
    <property type="project" value="TreeGrafter"/>
</dbReference>
<dbReference type="EMBL" id="JAVRJZ010000010">
    <property type="protein sequence ID" value="KAK2717438.1"/>
    <property type="molecule type" value="Genomic_DNA"/>
</dbReference>
<evidence type="ECO:0000313" key="5">
    <source>
        <dbReference type="Proteomes" id="UP001187531"/>
    </source>
</evidence>
<dbReference type="PRINTS" id="PR00401">
    <property type="entry name" value="SH2DOMAIN"/>
</dbReference>
<dbReference type="PANTHER" id="PTHR14388:SF17">
    <property type="entry name" value="SH2 DOMAIN-CONTAINING PROTEIN"/>
    <property type="match status" value="1"/>
</dbReference>
<dbReference type="AlphaFoldDB" id="A0AA88L964"/>
<gene>
    <name evidence="4" type="ORF">QYM36_006275</name>
</gene>
<dbReference type="PANTHER" id="PTHR14388">
    <property type="entry name" value="T CELL-SPECIFIC ADAPTER PROTEIN TSAD"/>
    <property type="match status" value="1"/>
</dbReference>
<keyword evidence="1" id="KW-0727">SH2 domain</keyword>
<dbReference type="InterPro" id="IPR000980">
    <property type="entry name" value="SH2"/>
</dbReference>
<organism evidence="4 5">
    <name type="scientific">Artemia franciscana</name>
    <name type="common">Brine shrimp</name>
    <name type="synonym">Artemia sanfranciscana</name>
    <dbReference type="NCBI Taxonomy" id="6661"/>
    <lineage>
        <taxon>Eukaryota</taxon>
        <taxon>Metazoa</taxon>
        <taxon>Ecdysozoa</taxon>
        <taxon>Arthropoda</taxon>
        <taxon>Crustacea</taxon>
        <taxon>Branchiopoda</taxon>
        <taxon>Anostraca</taxon>
        <taxon>Artemiidae</taxon>
        <taxon>Artemia</taxon>
    </lineage>
</organism>
<dbReference type="EMBL" id="JAVRJZ010000010">
    <property type="protein sequence ID" value="KAK2717436.1"/>
    <property type="molecule type" value="Genomic_DNA"/>
</dbReference>